<feature type="transmembrane region" description="Helical" evidence="6">
    <location>
        <begin position="54"/>
        <end position="81"/>
    </location>
</feature>
<comment type="subcellular location">
    <subcellularLocation>
        <location evidence="1">Membrane</location>
        <topology evidence="1">Multi-pass membrane protein</topology>
    </subcellularLocation>
</comment>
<dbReference type="EMBL" id="FTMX01000021">
    <property type="protein sequence ID" value="SIS14430.1"/>
    <property type="molecule type" value="Genomic_DNA"/>
</dbReference>
<evidence type="ECO:0000256" key="1">
    <source>
        <dbReference type="ARBA" id="ARBA00004141"/>
    </source>
</evidence>
<dbReference type="AlphaFoldDB" id="A0A9X8RFB5"/>
<keyword evidence="5 6" id="KW-0472">Membrane</keyword>
<comment type="caution">
    <text evidence="8">The sequence shown here is derived from an EMBL/GenBank/DDBJ whole genome shotgun (WGS) entry which is preliminary data.</text>
</comment>
<gene>
    <name evidence="8" type="ORF">SAMN05878482_1214</name>
</gene>
<dbReference type="InterPro" id="IPR003834">
    <property type="entry name" value="Cyt_c_assmbl_TM_dom"/>
</dbReference>
<evidence type="ECO:0000259" key="7">
    <source>
        <dbReference type="Pfam" id="PF02683"/>
    </source>
</evidence>
<accession>A0A9X8RFB5</accession>
<feature type="transmembrane region" description="Helical" evidence="6">
    <location>
        <begin position="87"/>
        <end position="107"/>
    </location>
</feature>
<proteinExistence type="inferred from homology"/>
<feature type="transmembrane region" description="Helical" evidence="6">
    <location>
        <begin position="163"/>
        <end position="185"/>
    </location>
</feature>
<comment type="similarity">
    <text evidence="2">Belongs to the DsbD family.</text>
</comment>
<evidence type="ECO:0000256" key="4">
    <source>
        <dbReference type="ARBA" id="ARBA00022989"/>
    </source>
</evidence>
<sequence length="235" mass="26203">MGDLNIFLSFGAGVLSFISPCCLPLYPAFLSYITGLSVSELKEDTNKLNRRPMLHTFFFLIGFSIIFVILGLSTSFIYDLFYEYIDLIRQVGAILIIIFGLMIVGIFQPKFLMMDRKMKFKNRPSGYIGSILIGIGYAAGWTPCIGPILGAVITLGISTGQGLVYMIAYILGFSLPFLTMSFFIGKSGWIKKYNRKITQIGGYLTILMGVVLFFDWMTNITSFLTNNVFGGFTGF</sequence>
<protein>
    <submittedName>
        <fullName evidence="8">Cytochrome c-type biogenesis protein</fullName>
    </submittedName>
</protein>
<evidence type="ECO:0000256" key="6">
    <source>
        <dbReference type="SAM" id="Phobius"/>
    </source>
</evidence>
<dbReference type="Pfam" id="PF02683">
    <property type="entry name" value="DsbD_TM"/>
    <property type="match status" value="1"/>
</dbReference>
<dbReference type="InterPro" id="IPR051790">
    <property type="entry name" value="Cytochrome_c-biogenesis_DsbD"/>
</dbReference>
<organism evidence="8 9">
    <name type="scientific">Peribacillus simplex</name>
    <dbReference type="NCBI Taxonomy" id="1478"/>
    <lineage>
        <taxon>Bacteria</taxon>
        <taxon>Bacillati</taxon>
        <taxon>Bacillota</taxon>
        <taxon>Bacilli</taxon>
        <taxon>Bacillales</taxon>
        <taxon>Bacillaceae</taxon>
        <taxon>Peribacillus</taxon>
    </lineage>
</organism>
<feature type="transmembrane region" description="Helical" evidence="6">
    <location>
        <begin position="197"/>
        <end position="217"/>
    </location>
</feature>
<feature type="domain" description="Cytochrome C biogenesis protein transmembrane" evidence="7">
    <location>
        <begin position="6"/>
        <end position="186"/>
    </location>
</feature>
<name>A0A9X8RFB5_9BACI</name>
<reference evidence="8 9" key="1">
    <citation type="submission" date="2017-01" db="EMBL/GenBank/DDBJ databases">
        <authorList>
            <person name="Varghese N."/>
            <person name="Submissions S."/>
        </authorList>
    </citation>
    <scope>NUCLEOTIDE SEQUENCE [LARGE SCALE GENOMIC DNA]</scope>
    <source>
        <strain evidence="8 9">RUG2-6</strain>
    </source>
</reference>
<evidence type="ECO:0000256" key="5">
    <source>
        <dbReference type="ARBA" id="ARBA00023136"/>
    </source>
</evidence>
<evidence type="ECO:0000256" key="2">
    <source>
        <dbReference type="ARBA" id="ARBA00006143"/>
    </source>
</evidence>
<keyword evidence="3 6" id="KW-0812">Transmembrane</keyword>
<keyword evidence="4 6" id="KW-1133">Transmembrane helix</keyword>
<dbReference type="RefSeq" id="WP_076373187.1">
    <property type="nucleotide sequence ID" value="NZ_FTMX01000021.1"/>
</dbReference>
<evidence type="ECO:0000256" key="3">
    <source>
        <dbReference type="ARBA" id="ARBA00022692"/>
    </source>
</evidence>
<feature type="transmembrane region" description="Helical" evidence="6">
    <location>
        <begin position="127"/>
        <end position="157"/>
    </location>
</feature>
<evidence type="ECO:0000313" key="9">
    <source>
        <dbReference type="Proteomes" id="UP000185829"/>
    </source>
</evidence>
<dbReference type="GO" id="GO:0017004">
    <property type="term" value="P:cytochrome complex assembly"/>
    <property type="evidence" value="ECO:0007669"/>
    <property type="project" value="InterPro"/>
</dbReference>
<dbReference type="PANTHER" id="PTHR31272">
    <property type="entry name" value="CYTOCHROME C-TYPE BIOGENESIS PROTEIN HI_1454-RELATED"/>
    <property type="match status" value="1"/>
</dbReference>
<dbReference type="GO" id="GO:0016020">
    <property type="term" value="C:membrane"/>
    <property type="evidence" value="ECO:0007669"/>
    <property type="project" value="UniProtKB-SubCell"/>
</dbReference>
<dbReference type="Proteomes" id="UP000185829">
    <property type="component" value="Unassembled WGS sequence"/>
</dbReference>
<dbReference type="PANTHER" id="PTHR31272:SF4">
    <property type="entry name" value="CYTOCHROME C-TYPE BIOGENESIS PROTEIN HI_1454-RELATED"/>
    <property type="match status" value="1"/>
</dbReference>
<evidence type="ECO:0000313" key="8">
    <source>
        <dbReference type="EMBL" id="SIS14430.1"/>
    </source>
</evidence>
<feature type="transmembrane region" description="Helical" evidence="6">
    <location>
        <begin position="6"/>
        <end position="33"/>
    </location>
</feature>